<dbReference type="EMBL" id="CP147405">
    <property type="protein sequence ID" value="WXB94990.1"/>
    <property type="molecule type" value="Genomic_DNA"/>
</dbReference>
<keyword evidence="1" id="KW-0614">Plasmid</keyword>
<name>A0ABZ2NBH5_9BACI</name>
<gene>
    <name evidence="1" type="ORF">WDJ61_18595</name>
</gene>
<evidence type="ECO:0000313" key="2">
    <source>
        <dbReference type="Proteomes" id="UP001387364"/>
    </source>
</evidence>
<evidence type="ECO:0000313" key="1">
    <source>
        <dbReference type="EMBL" id="WXB94990.1"/>
    </source>
</evidence>
<accession>A0ABZ2NBH5</accession>
<geneLocation type="plasmid" evidence="1 2">
    <name>unnamed1</name>
</geneLocation>
<organism evidence="1 2">
    <name type="scientific">Bacillus kandeliae</name>
    <dbReference type="NCBI Taxonomy" id="3129297"/>
    <lineage>
        <taxon>Bacteria</taxon>
        <taxon>Bacillati</taxon>
        <taxon>Bacillota</taxon>
        <taxon>Bacilli</taxon>
        <taxon>Bacillales</taxon>
        <taxon>Bacillaceae</taxon>
        <taxon>Bacillus</taxon>
    </lineage>
</organism>
<dbReference type="Proteomes" id="UP001387364">
    <property type="component" value="Plasmid unnamed1"/>
</dbReference>
<protein>
    <submittedName>
        <fullName evidence="1">Uncharacterized protein</fullName>
    </submittedName>
</protein>
<reference evidence="1 2" key="1">
    <citation type="submission" date="2024-02" db="EMBL/GenBank/DDBJ databases">
        <title>Seven novel Bacillus-like species.</title>
        <authorList>
            <person name="Liu G."/>
        </authorList>
    </citation>
    <scope>NUCLEOTIDE SEQUENCE [LARGE SCALE GENOMIC DNA]</scope>
    <source>
        <strain evidence="1 2">FJAT-52991</strain>
        <plasmid evidence="1 2">unnamed1</plasmid>
    </source>
</reference>
<dbReference type="RefSeq" id="WP_338754882.1">
    <property type="nucleotide sequence ID" value="NZ_CP147405.1"/>
</dbReference>
<sequence>MKLVSNCTAEIIAILESLKKQKCQWRLTQNQSSFYFDGEIKSVGEESFYSEDCLEIKFKGPGKQRLYLRGSFTYEMEDDDKKLRCKVYTEDKNTCLTFGYLKEVPDA</sequence>
<keyword evidence="2" id="KW-1185">Reference proteome</keyword>
<proteinExistence type="predicted"/>